<evidence type="ECO:0000256" key="3">
    <source>
        <dbReference type="ARBA" id="ARBA00009158"/>
    </source>
</evidence>
<keyword evidence="10" id="KW-0539">Nucleus</keyword>
<dbReference type="Proteomes" id="UP000265140">
    <property type="component" value="Chromosome 2"/>
</dbReference>
<proteinExistence type="inferred from homology"/>
<evidence type="ECO:0000256" key="14">
    <source>
        <dbReference type="SAM" id="Coils"/>
    </source>
</evidence>
<dbReference type="Pfam" id="PF13868">
    <property type="entry name" value="TPH"/>
    <property type="match status" value="1"/>
</dbReference>
<dbReference type="Ensembl" id="ENSELUT00000073317.2">
    <property type="protein sequence ID" value="ENSELUP00000050085.2"/>
    <property type="gene ID" value="ENSELUG00000012842.3"/>
</dbReference>
<keyword evidence="5" id="KW-0963">Cytoplasm</keyword>
<evidence type="ECO:0000256" key="10">
    <source>
        <dbReference type="ARBA" id="ARBA00023242"/>
    </source>
</evidence>
<protein>
    <recommendedName>
        <fullName evidence="4">Meiosis-specific nuclear structural protein 1</fullName>
    </recommendedName>
</protein>
<evidence type="ECO:0000313" key="17">
    <source>
        <dbReference type="Proteomes" id="UP000265140"/>
    </source>
</evidence>
<evidence type="ECO:0000256" key="11">
    <source>
        <dbReference type="ARBA" id="ARBA00023254"/>
    </source>
</evidence>
<keyword evidence="11" id="KW-0469">Meiosis</keyword>
<reference evidence="16" key="2">
    <citation type="submission" date="2020-02" db="EMBL/GenBank/DDBJ databases">
        <title>Esox lucius (northern pike) genome, fEsoLuc1, primary haplotype.</title>
        <authorList>
            <person name="Myers G."/>
            <person name="Karagic N."/>
            <person name="Meyer A."/>
            <person name="Pippel M."/>
            <person name="Reichard M."/>
            <person name="Winkler S."/>
            <person name="Tracey A."/>
            <person name="Sims Y."/>
            <person name="Howe K."/>
            <person name="Rhie A."/>
            <person name="Formenti G."/>
            <person name="Durbin R."/>
            <person name="Fedrigo O."/>
            <person name="Jarvis E.D."/>
        </authorList>
    </citation>
    <scope>NUCLEOTIDE SEQUENCE [LARGE SCALE GENOMIC DNA]</scope>
</reference>
<dbReference type="PANTHER" id="PTHR19265">
    <property type="entry name" value="MEIOSIS-SPECIFIC NUCLEAR STRUCTURAL PROTEIN 1"/>
    <property type="match status" value="1"/>
</dbReference>
<evidence type="ECO:0000313" key="16">
    <source>
        <dbReference type="Ensembl" id="ENSELUP00000050085.2"/>
    </source>
</evidence>
<evidence type="ECO:0000256" key="7">
    <source>
        <dbReference type="ARBA" id="ARBA00023054"/>
    </source>
</evidence>
<dbReference type="Bgee" id="ENSELUG00000012842">
    <property type="expression patterns" value="Expressed in mesonephros and 12 other cell types or tissues"/>
</dbReference>
<comment type="function">
    <text evidence="13">Microtubule inner protein (MIP) part of the dynein-decorated doublet microtubules (DMTs) in cilia axoneme, which is required for motile cilia beating. May play a role in the control of meiotic division and germ cell differentiation through regulation of pairing and recombination during meiosis. Required for sperm flagella assembly. May play a role in the assembly and function of the outer dynein arm-docking complex (ODA-DC). ODA-DC mediates outer dynein arms (ODA) binding onto the axonemal doublet microtubules.</text>
</comment>
<evidence type="ECO:0000256" key="2">
    <source>
        <dbReference type="ARBA" id="ARBA00004611"/>
    </source>
</evidence>
<dbReference type="AlphaFoldDB" id="A0A6Q2XA19"/>
<dbReference type="FunCoup" id="A0A6Q2XA19">
    <property type="interactions" value="90"/>
</dbReference>
<comment type="subcellular location">
    <subcellularLocation>
        <location evidence="2">Cytoplasm</location>
        <location evidence="2">Cytoskeleton</location>
        <location evidence="2">Flagellum axoneme</location>
    </subcellularLocation>
    <subcellularLocation>
        <location evidence="1">Nucleus</location>
    </subcellularLocation>
</comment>
<evidence type="ECO:0000256" key="5">
    <source>
        <dbReference type="ARBA" id="ARBA00022490"/>
    </source>
</evidence>
<evidence type="ECO:0000256" key="6">
    <source>
        <dbReference type="ARBA" id="ARBA00022846"/>
    </source>
</evidence>
<keyword evidence="9" id="KW-0206">Cytoskeleton</keyword>
<dbReference type="OMA" id="QIRNQMV"/>
<dbReference type="GeneTree" id="ENSGT00730000111210"/>
<evidence type="ECO:0000256" key="1">
    <source>
        <dbReference type="ARBA" id="ARBA00004123"/>
    </source>
</evidence>
<feature type="domain" description="Trichohyalin-plectin-homology" evidence="15">
    <location>
        <begin position="127"/>
        <end position="478"/>
    </location>
</feature>
<reference evidence="16" key="3">
    <citation type="submission" date="2025-08" db="UniProtKB">
        <authorList>
            <consortium name="Ensembl"/>
        </authorList>
    </citation>
    <scope>IDENTIFICATION</scope>
</reference>
<dbReference type="GO" id="GO:0005634">
    <property type="term" value="C:nucleus"/>
    <property type="evidence" value="ECO:0007669"/>
    <property type="project" value="UniProtKB-SubCell"/>
</dbReference>
<evidence type="ECO:0000256" key="13">
    <source>
        <dbReference type="ARBA" id="ARBA00046114"/>
    </source>
</evidence>
<keyword evidence="8" id="KW-0969">Cilium</keyword>
<feature type="coiled-coil region" evidence="14">
    <location>
        <begin position="96"/>
        <end position="221"/>
    </location>
</feature>
<dbReference type="InParanoid" id="A0A6Q2XA19"/>
<dbReference type="GO" id="GO:0044782">
    <property type="term" value="P:cilium organization"/>
    <property type="evidence" value="ECO:0007669"/>
    <property type="project" value="TreeGrafter"/>
</dbReference>
<dbReference type="GO" id="GO:0031514">
    <property type="term" value="C:motile cilium"/>
    <property type="evidence" value="ECO:0007669"/>
    <property type="project" value="TreeGrafter"/>
</dbReference>
<dbReference type="PANTHER" id="PTHR19265:SF0">
    <property type="entry name" value="MEIOSIS-SPECIFIC NUCLEAR STRUCTURAL PROTEIN 1"/>
    <property type="match status" value="1"/>
</dbReference>
<accession>A0A6Q2XA19</accession>
<evidence type="ECO:0000256" key="9">
    <source>
        <dbReference type="ARBA" id="ARBA00023212"/>
    </source>
</evidence>
<name>A0A6Q2XA19_ESOLU</name>
<evidence type="ECO:0000256" key="4">
    <source>
        <dbReference type="ARBA" id="ARBA00014813"/>
    </source>
</evidence>
<keyword evidence="7 14" id="KW-0175">Coiled coil</keyword>
<reference evidence="16" key="4">
    <citation type="submission" date="2025-09" db="UniProtKB">
        <authorList>
            <consortium name="Ensembl"/>
        </authorList>
    </citation>
    <scope>IDENTIFICATION</scope>
</reference>
<reference evidence="17" key="1">
    <citation type="journal article" date="2014" name="PLoS ONE">
        <title>The genome and linkage map of the northern pike (Esox lucius): conserved synteny revealed between the salmonid sister group and the Neoteleostei.</title>
        <authorList>
            <person name="Rondeau E.B."/>
            <person name="Minkley D.R."/>
            <person name="Leong J.S."/>
            <person name="Messmer A.M."/>
            <person name="Jantzen J.R."/>
            <person name="von Schalburg K.R."/>
            <person name="Lemon C."/>
            <person name="Bird N.H."/>
            <person name="Koop B.F."/>
        </authorList>
    </citation>
    <scope>NUCLEOTIDE SEQUENCE</scope>
</reference>
<keyword evidence="17" id="KW-1185">Reference proteome</keyword>
<keyword evidence="12" id="KW-0966">Cell projection</keyword>
<feature type="coiled-coil region" evidence="14">
    <location>
        <begin position="261"/>
        <end position="339"/>
    </location>
</feature>
<sequence length="514" mass="63709">MHLMQPPQLLPYQAAMSQRHNMTHKQQQRLTAEFRRQEEQRQDQTKCIRKERQMRAGIMSEERIEKMRYQRKVNEELYERQIEDALIKAEEDRIYKEKQLEQEERMAQELARINLEKLRDEKMRQYIKENSAELRELELKLKSAYLNRERAAQIAEKESMRYETVRQEADIARKLKSEHERASLEQEKLDQKRYEEVVRYQQELEQQLEEKERKRQDAYEEFLKEKLMVDEIVRKIYEEDQMERQLRMEKITATQRYIEEFKSQQAEWRRMEREKMEAENRRILEFASYQQRKEEDRMAKVREREQAKEHLHQMLTEKIEMERQQRDEMERVREELCLEEQAEAARQKQIEQMEQRIRQRLELQQTCQEQLAFKELRRQAEKDEEDVFRKMMLEKFAEDDRIEQMNAQKRRMKQLEHKRAVEKLLEDRRQQYLADKEREAEDRAIEREREALHRQIIEEERQRLLKLHATKLLGYLPKGIFREDDLEHFDEDFRSNFQKRQSDIFGEQGLGDNE</sequence>
<dbReference type="InterPro" id="IPR043597">
    <property type="entry name" value="TPH_dom"/>
</dbReference>
<evidence type="ECO:0000256" key="8">
    <source>
        <dbReference type="ARBA" id="ARBA00023069"/>
    </source>
</evidence>
<evidence type="ECO:0000256" key="12">
    <source>
        <dbReference type="ARBA" id="ARBA00023273"/>
    </source>
</evidence>
<comment type="similarity">
    <text evidence="3">Belongs to the MNS1 family.</text>
</comment>
<dbReference type="InterPro" id="IPR026504">
    <property type="entry name" value="MNS1"/>
</dbReference>
<dbReference type="GO" id="GO:0051321">
    <property type="term" value="P:meiotic cell cycle"/>
    <property type="evidence" value="ECO:0007669"/>
    <property type="project" value="UniProtKB-KW"/>
</dbReference>
<evidence type="ECO:0000259" key="15">
    <source>
        <dbReference type="Pfam" id="PF13868"/>
    </source>
</evidence>
<organism evidence="16 17">
    <name type="scientific">Esox lucius</name>
    <name type="common">Northern pike</name>
    <dbReference type="NCBI Taxonomy" id="8010"/>
    <lineage>
        <taxon>Eukaryota</taxon>
        <taxon>Metazoa</taxon>
        <taxon>Chordata</taxon>
        <taxon>Craniata</taxon>
        <taxon>Vertebrata</taxon>
        <taxon>Euteleostomi</taxon>
        <taxon>Actinopterygii</taxon>
        <taxon>Neopterygii</taxon>
        <taxon>Teleostei</taxon>
        <taxon>Protacanthopterygii</taxon>
        <taxon>Esociformes</taxon>
        <taxon>Esocidae</taxon>
        <taxon>Esox</taxon>
    </lineage>
</organism>
<gene>
    <name evidence="16" type="primary">MNS1</name>
</gene>
<keyword evidence="6" id="KW-0282">Flagellum</keyword>